<dbReference type="GO" id="GO:0015833">
    <property type="term" value="P:peptide transport"/>
    <property type="evidence" value="ECO:0007669"/>
    <property type="project" value="TreeGrafter"/>
</dbReference>
<dbReference type="SUPFAM" id="SSF53850">
    <property type="entry name" value="Periplasmic binding protein-like II"/>
    <property type="match status" value="1"/>
</dbReference>
<dbReference type="Proteomes" id="UP000183982">
    <property type="component" value="Unassembled WGS sequence"/>
</dbReference>
<dbReference type="EMBL" id="FQZQ01000015">
    <property type="protein sequence ID" value="SHJ90471.1"/>
    <property type="molecule type" value="Genomic_DNA"/>
</dbReference>
<sequence>MTQSRFTKSGMLKRRDILKGSAALGVTGLLGAGLAPSFANASTPKKGGKFTVALGHGSTTDTLDPELNTGTGFHATLGFTIHNFLVETDYKGNAIPELAESWEASSDAKVWTFKIRKGVEFHDGRSVMPKDVLNSINIHRREDTKSSLKPVLSSITDVAIDGDNVVITLAGGNADLPYIMADFRLPILPAEGEGVDWKNGVGAGAYMLKDFDPGVSANCARNPNYWKSDRAHFDEVEILTIADQAARTNALVTGVVDAIDRVDLNTVDLMKRSGNVKVIETNGGTHYTLPMNATAAPFDDVNVRLALKYAVDRQAIVDTILSGYGSVANDQPLAPTHKYYNAELEQHTYDPDKAKFYLDKAGVSNLSVEIDVADAAYAGAVDTAVLFSEHAKAAGIDLKVNRHPNDGYWSKVWMQKSWSASYWGGQPTADLAMSQAFQSESSWNEGFWKNDKFDQLLVTARAELNEAKRKEMYGEMQRLISEEGSVIIPMFASNVYAISDGIQHGELEPRWALDTRRCAERWWHA</sequence>
<evidence type="ECO:0000256" key="2">
    <source>
        <dbReference type="ARBA" id="ARBA00005695"/>
    </source>
</evidence>
<comment type="similarity">
    <text evidence="2">Belongs to the bacterial solute-binding protein 5 family.</text>
</comment>
<feature type="domain" description="Solute-binding protein family 5" evidence="3">
    <location>
        <begin position="95"/>
        <end position="443"/>
    </location>
</feature>
<dbReference type="InterPro" id="IPR006311">
    <property type="entry name" value="TAT_signal"/>
</dbReference>
<dbReference type="GO" id="GO:0043190">
    <property type="term" value="C:ATP-binding cassette (ABC) transporter complex"/>
    <property type="evidence" value="ECO:0007669"/>
    <property type="project" value="InterPro"/>
</dbReference>
<dbReference type="PANTHER" id="PTHR30290">
    <property type="entry name" value="PERIPLASMIC BINDING COMPONENT OF ABC TRANSPORTER"/>
    <property type="match status" value="1"/>
</dbReference>
<dbReference type="RefSeq" id="WP_073253690.1">
    <property type="nucleotide sequence ID" value="NZ_FQZQ01000015.1"/>
</dbReference>
<evidence type="ECO:0000256" key="1">
    <source>
        <dbReference type="ARBA" id="ARBA00004418"/>
    </source>
</evidence>
<dbReference type="PROSITE" id="PS51318">
    <property type="entry name" value="TAT"/>
    <property type="match status" value="1"/>
</dbReference>
<dbReference type="Gene3D" id="3.40.190.10">
    <property type="entry name" value="Periplasmic binding protein-like II"/>
    <property type="match status" value="1"/>
</dbReference>
<reference evidence="5" key="1">
    <citation type="submission" date="2016-11" db="EMBL/GenBank/DDBJ databases">
        <authorList>
            <person name="Varghese N."/>
            <person name="Submissions S."/>
        </authorList>
    </citation>
    <scope>NUCLEOTIDE SEQUENCE [LARGE SCALE GENOMIC DNA]</scope>
    <source>
        <strain evidence="5">DSM 100564</strain>
    </source>
</reference>
<dbReference type="Pfam" id="PF00496">
    <property type="entry name" value="SBP_bac_5"/>
    <property type="match status" value="1"/>
</dbReference>
<dbReference type="STRING" id="1470563.SAMN05444000_11537"/>
<dbReference type="CDD" id="cd08503">
    <property type="entry name" value="PBP2_NikA_DppA_OppA_like_17"/>
    <property type="match status" value="1"/>
</dbReference>
<dbReference type="GO" id="GO:0030288">
    <property type="term" value="C:outer membrane-bounded periplasmic space"/>
    <property type="evidence" value="ECO:0007669"/>
    <property type="project" value="UniProtKB-ARBA"/>
</dbReference>
<dbReference type="AlphaFoldDB" id="A0A1M6N409"/>
<name>A0A1M6N409_9RHOB</name>
<gene>
    <name evidence="4" type="ORF">SAMN05444000_11537</name>
</gene>
<proteinExistence type="inferred from homology"/>
<dbReference type="PIRSF" id="PIRSF002741">
    <property type="entry name" value="MppA"/>
    <property type="match status" value="1"/>
</dbReference>
<evidence type="ECO:0000313" key="5">
    <source>
        <dbReference type="Proteomes" id="UP000183982"/>
    </source>
</evidence>
<organism evidence="4 5">
    <name type="scientific">Shimia gijangensis</name>
    <dbReference type="NCBI Taxonomy" id="1470563"/>
    <lineage>
        <taxon>Bacteria</taxon>
        <taxon>Pseudomonadati</taxon>
        <taxon>Pseudomonadota</taxon>
        <taxon>Alphaproteobacteria</taxon>
        <taxon>Rhodobacterales</taxon>
        <taxon>Roseobacteraceae</taxon>
    </lineage>
</organism>
<dbReference type="InterPro" id="IPR000914">
    <property type="entry name" value="SBP_5_dom"/>
</dbReference>
<dbReference type="InterPro" id="IPR030678">
    <property type="entry name" value="Peptide/Ni-bd"/>
</dbReference>
<dbReference type="PANTHER" id="PTHR30290:SF83">
    <property type="entry name" value="ABC TRANSPORTER SUBSTRATE-BINDING PROTEIN"/>
    <property type="match status" value="1"/>
</dbReference>
<dbReference type="InterPro" id="IPR039424">
    <property type="entry name" value="SBP_5"/>
</dbReference>
<dbReference type="Gene3D" id="3.10.105.10">
    <property type="entry name" value="Dipeptide-binding Protein, Domain 3"/>
    <property type="match status" value="1"/>
</dbReference>
<comment type="subcellular location">
    <subcellularLocation>
        <location evidence="1">Periplasm</location>
    </subcellularLocation>
</comment>
<evidence type="ECO:0000313" key="4">
    <source>
        <dbReference type="EMBL" id="SHJ90471.1"/>
    </source>
</evidence>
<dbReference type="GO" id="GO:1904680">
    <property type="term" value="F:peptide transmembrane transporter activity"/>
    <property type="evidence" value="ECO:0007669"/>
    <property type="project" value="TreeGrafter"/>
</dbReference>
<dbReference type="OrthoDB" id="9803988at2"/>
<dbReference type="Gene3D" id="3.90.76.10">
    <property type="entry name" value="Dipeptide-binding Protein, Domain 1"/>
    <property type="match status" value="1"/>
</dbReference>
<accession>A0A1M6N409</accession>
<keyword evidence="5" id="KW-1185">Reference proteome</keyword>
<evidence type="ECO:0000259" key="3">
    <source>
        <dbReference type="Pfam" id="PF00496"/>
    </source>
</evidence>
<protein>
    <submittedName>
        <fullName evidence="4">Peptide/nickel transport system substrate-binding protein</fullName>
    </submittedName>
</protein>